<keyword evidence="4" id="KW-0547">Nucleotide-binding</keyword>
<protein>
    <recommendedName>
        <fullName evidence="7">NAD(+) synthase [glutamine-hydrolyzing]</fullName>
    </recommendedName>
</protein>
<dbReference type="InterPro" id="IPR003694">
    <property type="entry name" value="NAD_synthase"/>
</dbReference>
<dbReference type="InterPro" id="IPR041856">
    <property type="entry name" value="NAD+_synth_C"/>
</dbReference>
<evidence type="ECO:0000313" key="10">
    <source>
        <dbReference type="Proteomes" id="UP001151287"/>
    </source>
</evidence>
<dbReference type="PANTHER" id="PTHR23090">
    <property type="entry name" value="NH 3 /GLUTAMINE-DEPENDENT NAD + SYNTHETASE"/>
    <property type="match status" value="1"/>
</dbReference>
<dbReference type="InterPro" id="IPR029062">
    <property type="entry name" value="Class_I_gatase-like"/>
</dbReference>
<dbReference type="SUPFAM" id="SSF52402">
    <property type="entry name" value="Adenine nucleotide alpha hydrolases-like"/>
    <property type="match status" value="1"/>
</dbReference>
<dbReference type="GO" id="GO:0005524">
    <property type="term" value="F:ATP binding"/>
    <property type="evidence" value="ECO:0007669"/>
    <property type="project" value="UniProtKB-KW"/>
</dbReference>
<dbReference type="GO" id="GO:0009435">
    <property type="term" value="P:NAD+ biosynthetic process"/>
    <property type="evidence" value="ECO:0007669"/>
    <property type="project" value="InterPro"/>
</dbReference>
<dbReference type="PROSITE" id="PS51273">
    <property type="entry name" value="GATASE_TYPE_1"/>
    <property type="match status" value="1"/>
</dbReference>
<dbReference type="FunFam" id="3.40.50.620:FF:000155">
    <property type="entry name" value="Glutamine-dependent NAD(+) synthetase"/>
    <property type="match status" value="1"/>
</dbReference>
<dbReference type="GO" id="GO:0003952">
    <property type="term" value="F:NAD+ synthase (glutamine-hydrolyzing) activity"/>
    <property type="evidence" value="ECO:0007669"/>
    <property type="project" value="InterPro"/>
</dbReference>
<evidence type="ECO:0000256" key="2">
    <source>
        <dbReference type="ARBA" id="ARBA00011083"/>
    </source>
</evidence>
<evidence type="ECO:0000256" key="7">
    <source>
        <dbReference type="ARBA" id="ARBA00030681"/>
    </source>
</evidence>
<evidence type="ECO:0000256" key="6">
    <source>
        <dbReference type="ARBA" id="ARBA00023027"/>
    </source>
</evidence>
<keyword evidence="10" id="KW-1185">Reference proteome</keyword>
<dbReference type="Proteomes" id="UP001151287">
    <property type="component" value="Unassembled WGS sequence"/>
</dbReference>
<dbReference type="PANTHER" id="PTHR23090:SF9">
    <property type="entry name" value="GLUTAMINE-DEPENDENT NAD(+) SYNTHETASE"/>
    <property type="match status" value="1"/>
</dbReference>
<comment type="pathway">
    <text evidence="1">Cofactor biosynthesis; NAD(+) biosynthesis.</text>
</comment>
<evidence type="ECO:0000256" key="3">
    <source>
        <dbReference type="ARBA" id="ARBA00022598"/>
    </source>
</evidence>
<evidence type="ECO:0000256" key="5">
    <source>
        <dbReference type="ARBA" id="ARBA00022840"/>
    </source>
</evidence>
<keyword evidence="3" id="KW-0436">Ligase</keyword>
<evidence type="ECO:0000313" key="9">
    <source>
        <dbReference type="EMBL" id="KAJ1684157.1"/>
    </source>
</evidence>
<proteinExistence type="inferred from homology"/>
<sequence>MGLTGYAIDDLVLQDVVLDAVLDALGTIVEASRDLRPVLVVGAPLRHGSRLFNCAVVVHRGRVLGVAPKTHLPTYREFYDARYYAAPDGTEPDLDLLGEVVPFGTDLLFRATDVPGLVLHAEVCEDMWVPVPPSAHASLGGATVLANLSGSPITVARAEDRRLLVRSASARCLAAYVFAAAGQGESTTDLAWDGQTMVYECGELLGESERFPDGARRTVVDVDLDRLRQERLRQGTFEDNRRASLAPATRTVDLVLDPPAGDIGLRRKVDRFPFVPDDPERLAQDCFEAYNIQVAGLVQRLTAIGQPRVVVGVSGGLDSTHALIVAAKAMDRLGRPRSDILAYTMPGFATGGESKDRATRLATSLGVSFEKLDIRPAAEQLLRDLDHPFAAGERGTPTYDVTFENVQAGLRTDYLFRLANHRGGIVLGTGDLSELALGWCTYGVGDQMSHYTVNSGVPKTLIQHLIRWAVSTDQYDAATDQVLLEIVGAEISPELVPVGEGERPQSTEDAIGPYALADFTLFHVLRRGARPSRIAFLAEHAWADARAGEWPPGYPADERPEYDLPTIRHWLELFCRRFFGFSQFKRSALPNGPKVSAGGALAGAVSGPDADGPRVLVVQFQDDAPVGWLGDWLVEDGATLDVRRLDRGEVPPATLAQHDAVVVLGGYPAAYDDHPDVRTAAEVVRAAAAEEVPTLGICLGHQVAAVALGGTVHRNPLGRQLGVLPVGWSADAADDPLLGPVSGASGVVHWNGDVVETLPDGAVVLARAPRGEVQAARLAPSVWGVQCHPEAHEAITAGWAAAEADEPGAEERAAASAAVADRHDALARGWRPLARALATLAGRRAARRSTP</sequence>
<dbReference type="AlphaFoldDB" id="A0A9P9Z873"/>
<feature type="domain" description="CN hydrolase" evidence="8">
    <location>
        <begin position="1"/>
        <end position="226"/>
    </location>
</feature>
<comment type="caution">
    <text evidence="9">The sequence shown here is derived from an EMBL/GenBank/DDBJ whole genome shotgun (WGS) entry which is preliminary data.</text>
</comment>
<dbReference type="OrthoDB" id="10266307at2759"/>
<dbReference type="EMBL" id="JAMQYH010000041">
    <property type="protein sequence ID" value="KAJ1684157.1"/>
    <property type="molecule type" value="Genomic_DNA"/>
</dbReference>
<dbReference type="CDD" id="cd00553">
    <property type="entry name" value="NAD_synthase"/>
    <property type="match status" value="1"/>
</dbReference>
<dbReference type="Pfam" id="PF02540">
    <property type="entry name" value="NAD_synthase"/>
    <property type="match status" value="1"/>
</dbReference>
<dbReference type="CDD" id="cd01741">
    <property type="entry name" value="GATase1_1"/>
    <property type="match status" value="1"/>
</dbReference>
<dbReference type="Gene3D" id="1.10.10.1140">
    <property type="entry name" value="Glutamine-dependent NAD+ synthetase, C-terminal domain"/>
    <property type="match status" value="1"/>
</dbReference>
<dbReference type="InterPro" id="IPR003010">
    <property type="entry name" value="C-N_Hydrolase"/>
</dbReference>
<gene>
    <name evidence="9" type="ORF">LUZ63_020450</name>
</gene>
<accession>A0A9P9Z873</accession>
<dbReference type="InterPro" id="IPR036526">
    <property type="entry name" value="C-N_Hydrolase_sf"/>
</dbReference>
<dbReference type="FunFam" id="1.10.10.1140:FF:000001">
    <property type="entry name" value="Glutamine-dependent NAD(+) synthetase"/>
    <property type="match status" value="1"/>
</dbReference>
<organism evidence="9 10">
    <name type="scientific">Rhynchospora breviuscula</name>
    <dbReference type="NCBI Taxonomy" id="2022672"/>
    <lineage>
        <taxon>Eukaryota</taxon>
        <taxon>Viridiplantae</taxon>
        <taxon>Streptophyta</taxon>
        <taxon>Embryophyta</taxon>
        <taxon>Tracheophyta</taxon>
        <taxon>Spermatophyta</taxon>
        <taxon>Magnoliopsida</taxon>
        <taxon>Liliopsida</taxon>
        <taxon>Poales</taxon>
        <taxon>Cyperaceae</taxon>
        <taxon>Cyperoideae</taxon>
        <taxon>Rhynchosporeae</taxon>
        <taxon>Rhynchospora</taxon>
    </lineage>
</organism>
<keyword evidence="5" id="KW-0067">ATP-binding</keyword>
<evidence type="ECO:0000256" key="4">
    <source>
        <dbReference type="ARBA" id="ARBA00022741"/>
    </source>
</evidence>
<dbReference type="Pfam" id="PF00117">
    <property type="entry name" value="GATase"/>
    <property type="match status" value="1"/>
</dbReference>
<dbReference type="Gene3D" id="3.40.50.880">
    <property type="match status" value="1"/>
</dbReference>
<evidence type="ECO:0000259" key="8">
    <source>
        <dbReference type="PROSITE" id="PS50263"/>
    </source>
</evidence>
<dbReference type="Gene3D" id="3.40.50.620">
    <property type="entry name" value="HUPs"/>
    <property type="match status" value="1"/>
</dbReference>
<name>A0A9P9Z873_9POAL</name>
<dbReference type="InterPro" id="IPR044992">
    <property type="entry name" value="ChyE-like"/>
</dbReference>
<dbReference type="GO" id="GO:0004359">
    <property type="term" value="F:glutaminase activity"/>
    <property type="evidence" value="ECO:0007669"/>
    <property type="project" value="InterPro"/>
</dbReference>
<dbReference type="SUPFAM" id="SSF52317">
    <property type="entry name" value="Class I glutamine amidotransferase-like"/>
    <property type="match status" value="1"/>
</dbReference>
<dbReference type="InterPro" id="IPR014729">
    <property type="entry name" value="Rossmann-like_a/b/a_fold"/>
</dbReference>
<dbReference type="PROSITE" id="PS50263">
    <property type="entry name" value="CN_HYDROLASE"/>
    <property type="match status" value="1"/>
</dbReference>
<dbReference type="CDD" id="cd07570">
    <property type="entry name" value="GAT_Gln-NAD-synth"/>
    <property type="match status" value="1"/>
</dbReference>
<dbReference type="SUPFAM" id="SSF56317">
    <property type="entry name" value="Carbon-nitrogen hydrolase"/>
    <property type="match status" value="1"/>
</dbReference>
<dbReference type="GO" id="GO:0005737">
    <property type="term" value="C:cytoplasm"/>
    <property type="evidence" value="ECO:0007669"/>
    <property type="project" value="InterPro"/>
</dbReference>
<dbReference type="Gene3D" id="3.60.110.10">
    <property type="entry name" value="Carbon-nitrogen hydrolase"/>
    <property type="match status" value="1"/>
</dbReference>
<dbReference type="InterPro" id="IPR022310">
    <property type="entry name" value="NAD/GMP_synthase"/>
</dbReference>
<reference evidence="9" key="1">
    <citation type="journal article" date="2022" name="Cell">
        <title>Repeat-based holocentromeres influence genome architecture and karyotype evolution.</title>
        <authorList>
            <person name="Hofstatter P.G."/>
            <person name="Thangavel G."/>
            <person name="Lux T."/>
            <person name="Neumann P."/>
            <person name="Vondrak T."/>
            <person name="Novak P."/>
            <person name="Zhang M."/>
            <person name="Costa L."/>
            <person name="Castellani M."/>
            <person name="Scott A."/>
            <person name="Toegelov H."/>
            <person name="Fuchs J."/>
            <person name="Mata-Sucre Y."/>
            <person name="Dias Y."/>
            <person name="Vanzela A.L.L."/>
            <person name="Huettel B."/>
            <person name="Almeida C.C.S."/>
            <person name="Simkova H."/>
            <person name="Souza G."/>
            <person name="Pedrosa-Harand A."/>
            <person name="Macas J."/>
            <person name="Mayer K.F.X."/>
            <person name="Houben A."/>
            <person name="Marques A."/>
        </authorList>
    </citation>
    <scope>NUCLEOTIDE SEQUENCE</scope>
    <source>
        <strain evidence="9">RhyBre1mFocal</strain>
    </source>
</reference>
<dbReference type="Pfam" id="PF00795">
    <property type="entry name" value="CN_hydrolase"/>
    <property type="match status" value="1"/>
</dbReference>
<comment type="similarity">
    <text evidence="2">Belongs to the peptidase C26 family.</text>
</comment>
<evidence type="ECO:0000256" key="1">
    <source>
        <dbReference type="ARBA" id="ARBA00004790"/>
    </source>
</evidence>
<keyword evidence="6" id="KW-0520">NAD</keyword>
<dbReference type="NCBIfam" id="NF002730">
    <property type="entry name" value="PRK02628.1"/>
    <property type="match status" value="1"/>
</dbReference>
<dbReference type="InterPro" id="IPR017926">
    <property type="entry name" value="GATASE"/>
</dbReference>